<accession>A0AAN9NX48</accession>
<dbReference type="AlphaFoldDB" id="A0AAN9NX48"/>
<dbReference type="InterPro" id="IPR052997">
    <property type="entry name" value="RRT15-like"/>
</dbReference>
<gene>
    <name evidence="2" type="ORF">VNO78_33350</name>
</gene>
<reference evidence="2 3" key="1">
    <citation type="submission" date="2024-01" db="EMBL/GenBank/DDBJ databases">
        <title>The genomes of 5 underutilized Papilionoideae crops provide insights into root nodulation and disease resistanc.</title>
        <authorList>
            <person name="Jiang F."/>
        </authorList>
    </citation>
    <scope>NUCLEOTIDE SEQUENCE [LARGE SCALE GENOMIC DNA]</scope>
    <source>
        <strain evidence="2">DUOXIRENSHENG_FW03</strain>
        <tissue evidence="2">Leaves</tissue>
    </source>
</reference>
<dbReference type="PANTHER" id="PTHR33047:SF42">
    <property type="entry name" value="PROTEIN TAR1"/>
    <property type="match status" value="1"/>
</dbReference>
<keyword evidence="3" id="KW-1185">Reference proteome</keyword>
<feature type="region of interest" description="Disordered" evidence="1">
    <location>
        <begin position="1"/>
        <end position="79"/>
    </location>
</feature>
<feature type="compositionally biased region" description="Low complexity" evidence="1">
    <location>
        <begin position="46"/>
        <end position="57"/>
    </location>
</feature>
<dbReference type="EMBL" id="JAYMYS010000009">
    <property type="protein sequence ID" value="KAK7380831.1"/>
    <property type="molecule type" value="Genomic_DNA"/>
</dbReference>
<sequence length="142" mass="15484">MVIVGGTTRLVKARSASSAEGTSQPVHTRDRPIDLTQGPSLDRHTTTCSHHGSSSSSPLLADKFRTGTPMPNPQSQSFSRGYRSIFPTSFAYIVPLTRGCSPWRPDVVMSTVGRGKHLVLRIFKDHHGRTRDHTTCNALSAT</sequence>
<evidence type="ECO:0000313" key="3">
    <source>
        <dbReference type="Proteomes" id="UP001386955"/>
    </source>
</evidence>
<evidence type="ECO:0000256" key="1">
    <source>
        <dbReference type="SAM" id="MobiDB-lite"/>
    </source>
</evidence>
<dbReference type="Proteomes" id="UP001386955">
    <property type="component" value="Unassembled WGS sequence"/>
</dbReference>
<evidence type="ECO:0000313" key="2">
    <source>
        <dbReference type="EMBL" id="KAK7380831.1"/>
    </source>
</evidence>
<protein>
    <submittedName>
        <fullName evidence="2">Uncharacterized protein</fullName>
    </submittedName>
</protein>
<feature type="compositionally biased region" description="Polar residues" evidence="1">
    <location>
        <begin position="15"/>
        <end position="26"/>
    </location>
</feature>
<proteinExistence type="predicted"/>
<name>A0AAN9NX48_PSOTE</name>
<organism evidence="2 3">
    <name type="scientific">Psophocarpus tetragonolobus</name>
    <name type="common">Winged bean</name>
    <name type="synonym">Dolichos tetragonolobus</name>
    <dbReference type="NCBI Taxonomy" id="3891"/>
    <lineage>
        <taxon>Eukaryota</taxon>
        <taxon>Viridiplantae</taxon>
        <taxon>Streptophyta</taxon>
        <taxon>Embryophyta</taxon>
        <taxon>Tracheophyta</taxon>
        <taxon>Spermatophyta</taxon>
        <taxon>Magnoliopsida</taxon>
        <taxon>eudicotyledons</taxon>
        <taxon>Gunneridae</taxon>
        <taxon>Pentapetalae</taxon>
        <taxon>rosids</taxon>
        <taxon>fabids</taxon>
        <taxon>Fabales</taxon>
        <taxon>Fabaceae</taxon>
        <taxon>Papilionoideae</taxon>
        <taxon>50 kb inversion clade</taxon>
        <taxon>NPAAA clade</taxon>
        <taxon>indigoferoid/millettioid clade</taxon>
        <taxon>Phaseoleae</taxon>
        <taxon>Psophocarpus</taxon>
    </lineage>
</organism>
<comment type="caution">
    <text evidence="2">The sequence shown here is derived from an EMBL/GenBank/DDBJ whole genome shotgun (WGS) entry which is preliminary data.</text>
</comment>
<dbReference type="PANTHER" id="PTHR33047">
    <property type="entry name" value="PROTEIN TAR1"/>
    <property type="match status" value="1"/>
</dbReference>